<proteinExistence type="predicted"/>
<dbReference type="RefSeq" id="WP_131956417.1">
    <property type="nucleotide sequence ID" value="NZ_SMFL01000001.1"/>
</dbReference>
<keyword evidence="2" id="KW-1185">Reference proteome</keyword>
<evidence type="ECO:0000313" key="1">
    <source>
        <dbReference type="EMBL" id="TDE18475.1"/>
    </source>
</evidence>
<dbReference type="EMBL" id="SMFL01000001">
    <property type="protein sequence ID" value="TDE18475.1"/>
    <property type="molecule type" value="Genomic_DNA"/>
</dbReference>
<dbReference type="Pfam" id="PF09957">
    <property type="entry name" value="VapB_antitoxin"/>
    <property type="match status" value="1"/>
</dbReference>
<dbReference type="AlphaFoldDB" id="A0A4R5E2D1"/>
<reference evidence="1 2" key="1">
    <citation type="submission" date="2019-03" db="EMBL/GenBank/DDBJ databases">
        <title>Dyadobacter AR-3-6 sp. nov., isolated from arctic soil.</title>
        <authorList>
            <person name="Chaudhary D.K."/>
        </authorList>
    </citation>
    <scope>NUCLEOTIDE SEQUENCE [LARGE SCALE GENOMIC DNA]</scope>
    <source>
        <strain evidence="1 2">AR-3-6</strain>
    </source>
</reference>
<evidence type="ECO:0000313" key="2">
    <source>
        <dbReference type="Proteomes" id="UP000294850"/>
    </source>
</evidence>
<protein>
    <submittedName>
        <fullName evidence="1">Type II toxin-antitoxin system VapB family antitoxin</fullName>
    </submittedName>
</protein>
<sequence length="69" mass="8222">MRTNVEIDESKIEKLRNLDQSLRTKKEIIDLALSELINIKRRQRLRETRGKGGWEGDLEQMRTYDISSF</sequence>
<accession>A0A4R5E2D1</accession>
<dbReference type="Proteomes" id="UP000294850">
    <property type="component" value="Unassembled WGS sequence"/>
</dbReference>
<comment type="caution">
    <text evidence="1">The sequence shown here is derived from an EMBL/GenBank/DDBJ whole genome shotgun (WGS) entry which is preliminary data.</text>
</comment>
<organism evidence="1 2">
    <name type="scientific">Dyadobacter psychrotolerans</name>
    <dbReference type="NCBI Taxonomy" id="2541721"/>
    <lineage>
        <taxon>Bacteria</taxon>
        <taxon>Pseudomonadati</taxon>
        <taxon>Bacteroidota</taxon>
        <taxon>Cytophagia</taxon>
        <taxon>Cytophagales</taxon>
        <taxon>Spirosomataceae</taxon>
        <taxon>Dyadobacter</taxon>
    </lineage>
</organism>
<dbReference type="OrthoDB" id="9805830at2"/>
<name>A0A4R5E2D1_9BACT</name>
<gene>
    <name evidence="1" type="ORF">E0F88_02765</name>
</gene>
<dbReference type="InterPro" id="IPR019239">
    <property type="entry name" value="VapB_antitoxin"/>
</dbReference>